<feature type="compositionally biased region" description="Low complexity" evidence="7">
    <location>
        <begin position="297"/>
        <end position="309"/>
    </location>
</feature>
<dbReference type="InterPro" id="IPR001626">
    <property type="entry name" value="ABC_TroCD"/>
</dbReference>
<evidence type="ECO:0000256" key="4">
    <source>
        <dbReference type="ARBA" id="ARBA00022989"/>
    </source>
</evidence>
<evidence type="ECO:0000256" key="5">
    <source>
        <dbReference type="ARBA" id="ARBA00023136"/>
    </source>
</evidence>
<dbReference type="GO" id="GO:0071281">
    <property type="term" value="P:cellular response to iron ion"/>
    <property type="evidence" value="ECO:0007669"/>
    <property type="project" value="UniProtKB-ARBA"/>
</dbReference>
<feature type="transmembrane region" description="Helical" evidence="8">
    <location>
        <begin position="62"/>
        <end position="85"/>
    </location>
</feature>
<evidence type="ECO:0000256" key="7">
    <source>
        <dbReference type="SAM" id="MobiDB-lite"/>
    </source>
</evidence>
<dbReference type="FunFam" id="1.10.3470.10:FF:000003">
    <property type="entry name" value="Iron ABC transporter permease SitD"/>
    <property type="match status" value="1"/>
</dbReference>
<feature type="transmembrane region" description="Helical" evidence="8">
    <location>
        <begin position="223"/>
        <end position="243"/>
    </location>
</feature>
<keyword evidence="3 6" id="KW-0812">Transmembrane</keyword>
<dbReference type="AlphaFoldDB" id="A0A9X2B1X6"/>
<dbReference type="CDD" id="cd06550">
    <property type="entry name" value="TM_ABC_iron-siderophores_like"/>
    <property type="match status" value="1"/>
</dbReference>
<dbReference type="PANTHER" id="PTHR30477:SF13">
    <property type="entry name" value="IRON TRANSPORT SYSTEM MEMBRANE PROTEIN HI_0360-RELATED"/>
    <property type="match status" value="1"/>
</dbReference>
<dbReference type="GO" id="GO:0055085">
    <property type="term" value="P:transmembrane transport"/>
    <property type="evidence" value="ECO:0007669"/>
    <property type="project" value="InterPro"/>
</dbReference>
<evidence type="ECO:0000256" key="8">
    <source>
        <dbReference type="SAM" id="Phobius"/>
    </source>
</evidence>
<keyword evidence="4 8" id="KW-1133">Transmembrane helix</keyword>
<dbReference type="PANTHER" id="PTHR30477">
    <property type="entry name" value="ABC-TRANSPORTER METAL-BINDING PROTEIN"/>
    <property type="match status" value="1"/>
</dbReference>
<comment type="similarity">
    <text evidence="2 6">Belongs to the ABC-3 integral membrane protein family.</text>
</comment>
<dbReference type="InterPro" id="IPR037294">
    <property type="entry name" value="ABC_BtuC-like"/>
</dbReference>
<comment type="subcellular location">
    <subcellularLocation>
        <location evidence="6">Cell membrane</location>
        <topology evidence="6">Multi-pass membrane protein</topology>
    </subcellularLocation>
    <subcellularLocation>
        <location evidence="1">Membrane</location>
        <topology evidence="1">Multi-pass membrane protein</topology>
    </subcellularLocation>
</comment>
<sequence>MSDILWFLEPLDYGFIQRALVVATVTAVIAGVLSCWLVLIGWSLMGDAVSHAVLPGVVVSYILGWPFAIGALVAALLAVGMVGAVGQRTTLKGDTAIGVIFTALFALGLVLVSVTPAGTNLQEILFGNLLGISRESMVQVLLFGAVALVTMLVMRRSITAWAFDPEHARVIGMRTGAVRWTVMVCLALVVVASMQAVGVILVVALLITPGATAYLLTRRIGRMMLIAPAVAWASSVAGIWLSFYRDISAGGTIVLVQAGVFLLAYLFAPREGLVTGMLRGRGARGVTSPSRRRPRRSGAPVPSGTSRPR</sequence>
<proteinExistence type="inferred from homology"/>
<evidence type="ECO:0000256" key="6">
    <source>
        <dbReference type="RuleBase" id="RU003943"/>
    </source>
</evidence>
<feature type="region of interest" description="Disordered" evidence="7">
    <location>
        <begin position="281"/>
        <end position="309"/>
    </location>
</feature>
<evidence type="ECO:0000256" key="1">
    <source>
        <dbReference type="ARBA" id="ARBA00004141"/>
    </source>
</evidence>
<feature type="transmembrane region" description="Helical" evidence="8">
    <location>
        <begin position="176"/>
        <end position="193"/>
    </location>
</feature>
<dbReference type="SUPFAM" id="SSF81345">
    <property type="entry name" value="ABC transporter involved in vitamin B12 uptake, BtuC"/>
    <property type="match status" value="1"/>
</dbReference>
<feature type="transmembrane region" description="Helical" evidence="8">
    <location>
        <begin position="20"/>
        <end position="42"/>
    </location>
</feature>
<accession>A0A9X2B1X6</accession>
<evidence type="ECO:0000313" key="9">
    <source>
        <dbReference type="EMBL" id="MCJ7858135.1"/>
    </source>
</evidence>
<dbReference type="Proteomes" id="UP001139207">
    <property type="component" value="Unassembled WGS sequence"/>
</dbReference>
<gene>
    <name evidence="9" type="ORF">MUN33_05300</name>
</gene>
<dbReference type="GO" id="GO:0043190">
    <property type="term" value="C:ATP-binding cassette (ABC) transporter complex"/>
    <property type="evidence" value="ECO:0007669"/>
    <property type="project" value="InterPro"/>
</dbReference>
<evidence type="ECO:0000313" key="10">
    <source>
        <dbReference type="Proteomes" id="UP001139207"/>
    </source>
</evidence>
<evidence type="ECO:0000256" key="3">
    <source>
        <dbReference type="ARBA" id="ARBA00022692"/>
    </source>
</evidence>
<dbReference type="GO" id="GO:0010043">
    <property type="term" value="P:response to zinc ion"/>
    <property type="evidence" value="ECO:0007669"/>
    <property type="project" value="TreeGrafter"/>
</dbReference>
<protein>
    <submittedName>
        <fullName evidence="9">Metal ABC transporter permease</fullName>
    </submittedName>
</protein>
<feature type="transmembrane region" description="Helical" evidence="8">
    <location>
        <begin position="249"/>
        <end position="268"/>
    </location>
</feature>
<organism evidence="9 10">
    <name type="scientific">Corynebacterium kalidii</name>
    <dbReference type="NCBI Taxonomy" id="2931982"/>
    <lineage>
        <taxon>Bacteria</taxon>
        <taxon>Bacillati</taxon>
        <taxon>Actinomycetota</taxon>
        <taxon>Actinomycetes</taxon>
        <taxon>Mycobacteriales</taxon>
        <taxon>Corynebacteriaceae</taxon>
        <taxon>Corynebacterium</taxon>
    </lineage>
</organism>
<dbReference type="Gene3D" id="1.10.3470.10">
    <property type="entry name" value="ABC transporter involved in vitamin B12 uptake, BtuC"/>
    <property type="match status" value="1"/>
</dbReference>
<dbReference type="RefSeq" id="WP_244803964.1">
    <property type="nucleotide sequence ID" value="NZ_JALIEA010000011.1"/>
</dbReference>
<name>A0A9X2B1X6_9CORY</name>
<dbReference type="Pfam" id="PF00950">
    <property type="entry name" value="ABC-3"/>
    <property type="match status" value="1"/>
</dbReference>
<feature type="transmembrane region" description="Helical" evidence="8">
    <location>
        <begin position="137"/>
        <end position="155"/>
    </location>
</feature>
<dbReference type="EMBL" id="JALIEA010000011">
    <property type="protein sequence ID" value="MCJ7858135.1"/>
    <property type="molecule type" value="Genomic_DNA"/>
</dbReference>
<keyword evidence="5 8" id="KW-0472">Membrane</keyword>
<feature type="transmembrane region" description="Helical" evidence="8">
    <location>
        <begin position="199"/>
        <end position="216"/>
    </location>
</feature>
<feature type="transmembrane region" description="Helical" evidence="8">
    <location>
        <begin position="97"/>
        <end position="117"/>
    </location>
</feature>
<evidence type="ECO:0000256" key="2">
    <source>
        <dbReference type="ARBA" id="ARBA00008034"/>
    </source>
</evidence>
<reference evidence="9" key="1">
    <citation type="submission" date="2022-04" db="EMBL/GenBank/DDBJ databases">
        <title>Corynebacterium kalidii LD5P10.</title>
        <authorList>
            <person name="Sun J.Q."/>
        </authorList>
    </citation>
    <scope>NUCLEOTIDE SEQUENCE</scope>
    <source>
        <strain evidence="9">LD5P10</strain>
    </source>
</reference>
<keyword evidence="10" id="KW-1185">Reference proteome</keyword>
<comment type="caution">
    <text evidence="9">The sequence shown here is derived from an EMBL/GenBank/DDBJ whole genome shotgun (WGS) entry which is preliminary data.</text>
</comment>
<keyword evidence="6" id="KW-0813">Transport</keyword>